<dbReference type="CDD" id="cd08916">
    <property type="entry name" value="TrHb3_P"/>
    <property type="match status" value="1"/>
</dbReference>
<dbReference type="Proteomes" id="UP000198596">
    <property type="component" value="Unassembled WGS sequence"/>
</dbReference>
<dbReference type="Gene3D" id="1.10.490.10">
    <property type="entry name" value="Globins"/>
    <property type="match status" value="1"/>
</dbReference>
<dbReference type="InterPro" id="IPR001486">
    <property type="entry name" value="Hemoglobin_trunc"/>
</dbReference>
<organism evidence="6 7">
    <name type="scientific">Flavobacterium xueshanense</name>
    <dbReference type="NCBI Taxonomy" id="935223"/>
    <lineage>
        <taxon>Bacteria</taxon>
        <taxon>Pseudomonadati</taxon>
        <taxon>Bacteroidota</taxon>
        <taxon>Flavobacteriia</taxon>
        <taxon>Flavobacteriales</taxon>
        <taxon>Flavobacteriaceae</taxon>
        <taxon>Flavobacterium</taxon>
    </lineage>
</organism>
<dbReference type="AlphaFoldDB" id="A0A1I1YN19"/>
<sequence>MKTDLKNRNDIEKLINTFYGKIKTDAKIGYFFTDVAKVNWEDHLPKMYDFWENIMFSNGNYAGNPMTKHKELHQKSEMEEAHFQHWNALFNATVDELYTGEKAEEIKQRAMNISAVLMYKTIGSKS</sequence>
<protein>
    <submittedName>
        <fullName evidence="6">Hemoglobin</fullName>
    </submittedName>
</protein>
<keyword evidence="7" id="KW-1185">Reference proteome</keyword>
<keyword evidence="2 5" id="KW-0349">Heme</keyword>
<feature type="binding site" description="distal binding residue" evidence="5">
    <location>
        <position position="69"/>
    </location>
    <ligand>
        <name>heme</name>
        <dbReference type="ChEBI" id="CHEBI:30413"/>
    </ligand>
    <ligandPart>
        <name>Fe</name>
        <dbReference type="ChEBI" id="CHEBI:18248"/>
    </ligandPart>
</feature>
<evidence type="ECO:0000256" key="1">
    <source>
        <dbReference type="ARBA" id="ARBA00022448"/>
    </source>
</evidence>
<evidence type="ECO:0000256" key="3">
    <source>
        <dbReference type="ARBA" id="ARBA00022723"/>
    </source>
</evidence>
<keyword evidence="4 5" id="KW-0408">Iron</keyword>
<dbReference type="OrthoDB" id="25954at2"/>
<evidence type="ECO:0000256" key="4">
    <source>
        <dbReference type="ARBA" id="ARBA00023004"/>
    </source>
</evidence>
<dbReference type="EMBL" id="FONQ01000001">
    <property type="protein sequence ID" value="SFE20921.1"/>
    <property type="molecule type" value="Genomic_DNA"/>
</dbReference>
<dbReference type="GO" id="GO:0046872">
    <property type="term" value="F:metal ion binding"/>
    <property type="evidence" value="ECO:0007669"/>
    <property type="project" value="UniProtKB-KW"/>
</dbReference>
<dbReference type="STRING" id="935223.SAMN04488131_10162"/>
<reference evidence="7" key="1">
    <citation type="submission" date="2016-10" db="EMBL/GenBank/DDBJ databases">
        <authorList>
            <person name="Varghese N."/>
            <person name="Submissions S."/>
        </authorList>
    </citation>
    <scope>NUCLEOTIDE SEQUENCE [LARGE SCALE GENOMIC DNA]</scope>
    <source>
        <strain evidence="7">CGMCC 1.9227</strain>
    </source>
</reference>
<dbReference type="Pfam" id="PF01152">
    <property type="entry name" value="Bac_globin"/>
    <property type="match status" value="1"/>
</dbReference>
<evidence type="ECO:0000313" key="6">
    <source>
        <dbReference type="EMBL" id="SFE20921.1"/>
    </source>
</evidence>
<proteinExistence type="predicted"/>
<dbReference type="InterPro" id="IPR009050">
    <property type="entry name" value="Globin-like_sf"/>
</dbReference>
<dbReference type="GO" id="GO:0019825">
    <property type="term" value="F:oxygen binding"/>
    <property type="evidence" value="ECO:0007669"/>
    <property type="project" value="InterPro"/>
</dbReference>
<evidence type="ECO:0000256" key="2">
    <source>
        <dbReference type="ARBA" id="ARBA00022617"/>
    </source>
</evidence>
<dbReference type="RefSeq" id="WP_091202381.1">
    <property type="nucleotide sequence ID" value="NZ_FONQ01000001.1"/>
</dbReference>
<name>A0A1I1YN19_9FLAO</name>
<dbReference type="SUPFAM" id="SSF46458">
    <property type="entry name" value="Globin-like"/>
    <property type="match status" value="1"/>
</dbReference>
<keyword evidence="3 5" id="KW-0479">Metal-binding</keyword>
<dbReference type="GO" id="GO:0020037">
    <property type="term" value="F:heme binding"/>
    <property type="evidence" value="ECO:0007669"/>
    <property type="project" value="InterPro"/>
</dbReference>
<evidence type="ECO:0000313" key="7">
    <source>
        <dbReference type="Proteomes" id="UP000198596"/>
    </source>
</evidence>
<accession>A0A1I1YN19</accession>
<dbReference type="InterPro" id="IPR012292">
    <property type="entry name" value="Globin/Proto"/>
</dbReference>
<keyword evidence="1" id="KW-0813">Transport</keyword>
<gene>
    <name evidence="6" type="ORF">SAMN04488131_10162</name>
</gene>
<evidence type="ECO:0000256" key="5">
    <source>
        <dbReference type="PIRSR" id="PIRSR601486-1"/>
    </source>
</evidence>